<evidence type="ECO:0000313" key="1">
    <source>
        <dbReference type="EMBL" id="KAH9420143.1"/>
    </source>
</evidence>
<keyword evidence="2" id="KW-1185">Reference proteome</keyword>
<organism evidence="1 2">
    <name type="scientific">Dermatophagoides pteronyssinus</name>
    <name type="common">European house dust mite</name>
    <dbReference type="NCBI Taxonomy" id="6956"/>
    <lineage>
        <taxon>Eukaryota</taxon>
        <taxon>Metazoa</taxon>
        <taxon>Ecdysozoa</taxon>
        <taxon>Arthropoda</taxon>
        <taxon>Chelicerata</taxon>
        <taxon>Arachnida</taxon>
        <taxon>Acari</taxon>
        <taxon>Acariformes</taxon>
        <taxon>Sarcoptiformes</taxon>
        <taxon>Astigmata</taxon>
        <taxon>Psoroptidia</taxon>
        <taxon>Analgoidea</taxon>
        <taxon>Pyroglyphidae</taxon>
        <taxon>Dermatophagoidinae</taxon>
        <taxon>Dermatophagoides</taxon>
    </lineage>
</organism>
<protein>
    <submittedName>
        <fullName evidence="1">Uncharacterized protein</fullName>
    </submittedName>
</protein>
<reference evidence="1 2" key="1">
    <citation type="journal article" date="2018" name="J. Allergy Clin. Immunol.">
        <title>High-quality assembly of Dermatophagoides pteronyssinus genome and transcriptome reveals a wide range of novel allergens.</title>
        <authorList>
            <person name="Liu X.Y."/>
            <person name="Yang K.Y."/>
            <person name="Wang M.Q."/>
            <person name="Kwok J.S."/>
            <person name="Zeng X."/>
            <person name="Yang Z."/>
            <person name="Xiao X.J."/>
            <person name="Lau C.P."/>
            <person name="Li Y."/>
            <person name="Huang Z.M."/>
            <person name="Ba J.G."/>
            <person name="Yim A.K."/>
            <person name="Ouyang C.Y."/>
            <person name="Ngai S.M."/>
            <person name="Chan T.F."/>
            <person name="Leung E.L."/>
            <person name="Liu L."/>
            <person name="Liu Z.G."/>
            <person name="Tsui S.K."/>
        </authorList>
    </citation>
    <scope>NUCLEOTIDE SEQUENCE [LARGE SCALE GENOMIC DNA]</scope>
    <source>
        <strain evidence="1">Derp</strain>
    </source>
</reference>
<name>A0ABQ8JBZ5_DERPT</name>
<evidence type="ECO:0000313" key="2">
    <source>
        <dbReference type="Proteomes" id="UP000887458"/>
    </source>
</evidence>
<sequence length="90" mass="11156">MKMIERNQSEMMMMMKFRLKPLSVMSSYRPPACFIFIYSQFYQSRLRNIYCRKIVIFSKFTYLPARETGKDKKFFKKEFRFDIMKMSIDR</sequence>
<gene>
    <name evidence="1" type="ORF">DERP_001979</name>
</gene>
<dbReference type="Proteomes" id="UP000887458">
    <property type="component" value="Unassembled WGS sequence"/>
</dbReference>
<proteinExistence type="predicted"/>
<dbReference type="EMBL" id="NJHN03000054">
    <property type="protein sequence ID" value="KAH9420143.1"/>
    <property type="molecule type" value="Genomic_DNA"/>
</dbReference>
<reference evidence="1 2" key="2">
    <citation type="journal article" date="2022" name="Mol. Biol. Evol.">
        <title>Comparative Genomics Reveals Insights into the Divergent Evolution of Astigmatic Mites and Household Pest Adaptations.</title>
        <authorList>
            <person name="Xiong Q."/>
            <person name="Wan A.T."/>
            <person name="Liu X."/>
            <person name="Fung C.S."/>
            <person name="Xiao X."/>
            <person name="Malainual N."/>
            <person name="Hou J."/>
            <person name="Wang L."/>
            <person name="Wang M."/>
            <person name="Yang K.Y."/>
            <person name="Cui Y."/>
            <person name="Leung E.L."/>
            <person name="Nong W."/>
            <person name="Shin S.K."/>
            <person name="Au S.W."/>
            <person name="Jeong K.Y."/>
            <person name="Chew F.T."/>
            <person name="Hui J.H."/>
            <person name="Leung T.F."/>
            <person name="Tungtrongchitr A."/>
            <person name="Zhong N."/>
            <person name="Liu Z."/>
            <person name="Tsui S.K."/>
        </authorList>
    </citation>
    <scope>NUCLEOTIDE SEQUENCE [LARGE SCALE GENOMIC DNA]</scope>
    <source>
        <strain evidence="1">Derp</strain>
    </source>
</reference>
<comment type="caution">
    <text evidence="1">The sequence shown here is derived from an EMBL/GenBank/DDBJ whole genome shotgun (WGS) entry which is preliminary data.</text>
</comment>
<accession>A0ABQ8JBZ5</accession>